<feature type="domain" description="Phosphoribulokinase/uridine kinase" evidence="16">
    <location>
        <begin position="89"/>
        <end position="233"/>
    </location>
</feature>
<evidence type="ECO:0000256" key="10">
    <source>
        <dbReference type="ARBA" id="ARBA00022777"/>
    </source>
</evidence>
<dbReference type="AlphaFoldDB" id="C7NEW9"/>
<sequence length="316" mass="35575">MANGTVTHSPYVELDRDDWARLRQSHPMSLSANDVQRIEGLGDRISVEEVEQIYLPLCRLINLYVTNSQRLRATTNQFLGESTARTPFIIGVAGSVAVGKSTTARLLHDLMARWPETPDVQLVTTDGFLYPNAELERRGLMDRKGFPESYDRRKLLRFVSAVKAGSPEVSAPVYSHLVYDIVPDESVVVRQPDVLIVEGLNVLQPPVPRRDGLAGLAVSDFFDFSVYVDARTEDVKRWYLDRFQKLRTTAFADPDSYFHRYADMSAHDAEEFALSVWDSINGPNLQQNIAPTRGRATAVLSKGSDHSVRRVLLRKV</sequence>
<evidence type="ECO:0000256" key="13">
    <source>
        <dbReference type="ARBA" id="ARBA00032866"/>
    </source>
</evidence>
<dbReference type="CDD" id="cd02025">
    <property type="entry name" value="PanK"/>
    <property type="match status" value="1"/>
</dbReference>
<comment type="pathway">
    <text evidence="3 14 15">Cofactor biosynthesis; coenzyme A biosynthesis; CoA from (R)-pantothenate: step 1/5.</text>
</comment>
<evidence type="ECO:0000256" key="14">
    <source>
        <dbReference type="HAMAP-Rule" id="MF_00215"/>
    </source>
</evidence>
<dbReference type="PIRSF" id="PIRSF000545">
    <property type="entry name" value="Pantothenate_kin"/>
    <property type="match status" value="1"/>
</dbReference>
<dbReference type="HAMAP" id="MF_00215">
    <property type="entry name" value="Pantothen_kinase_1"/>
    <property type="match status" value="1"/>
</dbReference>
<organism evidence="17 18">
    <name type="scientific">Kytococcus sedentarius (strain ATCC 14392 / DSM 20547 / JCM 11482 / CCUG 33030 / NBRC 15357 / NCTC 11040 / CCM 314 / 541)</name>
    <name type="common">Micrococcus sedentarius</name>
    <dbReference type="NCBI Taxonomy" id="478801"/>
    <lineage>
        <taxon>Bacteria</taxon>
        <taxon>Bacillati</taxon>
        <taxon>Actinomycetota</taxon>
        <taxon>Actinomycetes</taxon>
        <taxon>Micrococcales</taxon>
        <taxon>Kytococcaceae</taxon>
        <taxon>Kytococcus</taxon>
    </lineage>
</organism>
<keyword evidence="9 14" id="KW-0547">Nucleotide-binding</keyword>
<evidence type="ECO:0000256" key="6">
    <source>
        <dbReference type="ARBA" id="ARBA00015080"/>
    </source>
</evidence>
<evidence type="ECO:0000256" key="7">
    <source>
        <dbReference type="ARBA" id="ARBA00022490"/>
    </source>
</evidence>
<dbReference type="UniPathway" id="UPA00241">
    <property type="reaction ID" value="UER00352"/>
</dbReference>
<evidence type="ECO:0000256" key="12">
    <source>
        <dbReference type="ARBA" id="ARBA00022993"/>
    </source>
</evidence>
<evidence type="ECO:0000256" key="1">
    <source>
        <dbReference type="ARBA" id="ARBA00001206"/>
    </source>
</evidence>
<dbReference type="EC" id="2.7.1.33" evidence="5 14"/>
<evidence type="ECO:0000259" key="16">
    <source>
        <dbReference type="Pfam" id="PF00485"/>
    </source>
</evidence>
<gene>
    <name evidence="14" type="primary">coaA</name>
    <name evidence="17" type="ordered locus">Ksed_07340</name>
</gene>
<dbReference type="KEGG" id="kse:Ksed_07340"/>
<dbReference type="GO" id="GO:0015937">
    <property type="term" value="P:coenzyme A biosynthetic process"/>
    <property type="evidence" value="ECO:0007669"/>
    <property type="project" value="UniProtKB-UniRule"/>
</dbReference>
<keyword evidence="11 14" id="KW-0067">ATP-binding</keyword>
<proteinExistence type="inferred from homology"/>
<keyword evidence="7 14" id="KW-0963">Cytoplasm</keyword>
<evidence type="ECO:0000313" key="18">
    <source>
        <dbReference type="Proteomes" id="UP000006666"/>
    </source>
</evidence>
<dbReference type="GO" id="GO:0004594">
    <property type="term" value="F:pantothenate kinase activity"/>
    <property type="evidence" value="ECO:0007669"/>
    <property type="project" value="UniProtKB-UniRule"/>
</dbReference>
<dbReference type="PANTHER" id="PTHR10285">
    <property type="entry name" value="URIDINE KINASE"/>
    <property type="match status" value="1"/>
</dbReference>
<evidence type="ECO:0000256" key="8">
    <source>
        <dbReference type="ARBA" id="ARBA00022679"/>
    </source>
</evidence>
<feature type="binding site" evidence="14">
    <location>
        <begin position="94"/>
        <end position="101"/>
    </location>
    <ligand>
        <name>ATP</name>
        <dbReference type="ChEBI" id="CHEBI:30616"/>
    </ligand>
</feature>
<dbReference type="GO" id="GO:0005524">
    <property type="term" value="F:ATP binding"/>
    <property type="evidence" value="ECO:0007669"/>
    <property type="project" value="UniProtKB-UniRule"/>
</dbReference>
<dbReference type="Proteomes" id="UP000006666">
    <property type="component" value="Chromosome"/>
</dbReference>
<dbReference type="Gene3D" id="3.40.50.300">
    <property type="entry name" value="P-loop containing nucleotide triphosphate hydrolases"/>
    <property type="match status" value="1"/>
</dbReference>
<evidence type="ECO:0000256" key="5">
    <source>
        <dbReference type="ARBA" id="ARBA00012102"/>
    </source>
</evidence>
<keyword evidence="10 14" id="KW-0418">Kinase</keyword>
<keyword evidence="18" id="KW-1185">Reference proteome</keyword>
<dbReference type="STRING" id="478801.Ksed_07340"/>
<reference evidence="17 18" key="1">
    <citation type="journal article" date="2009" name="Stand. Genomic Sci.">
        <title>Complete genome sequence of Kytococcus sedentarius type strain (541).</title>
        <authorList>
            <person name="Sims D."/>
            <person name="Brettin T."/>
            <person name="Detter J.C."/>
            <person name="Han C."/>
            <person name="Lapidus A."/>
            <person name="Copeland A."/>
            <person name="Glavina Del Rio T."/>
            <person name="Nolan M."/>
            <person name="Chen F."/>
            <person name="Lucas S."/>
            <person name="Tice H."/>
            <person name="Cheng J.F."/>
            <person name="Bruce D."/>
            <person name="Goodwin L."/>
            <person name="Pitluck S."/>
            <person name="Ovchinnikova G."/>
            <person name="Pati A."/>
            <person name="Ivanova N."/>
            <person name="Mavrommatis K."/>
            <person name="Chen A."/>
            <person name="Palaniappan K."/>
            <person name="D'haeseleer P."/>
            <person name="Chain P."/>
            <person name="Bristow J."/>
            <person name="Eisen J.A."/>
            <person name="Markowitz V."/>
            <person name="Hugenholtz P."/>
            <person name="Schneider S."/>
            <person name="Goker M."/>
            <person name="Pukall R."/>
            <person name="Kyrpides N.C."/>
            <person name="Klenk H.P."/>
        </authorList>
    </citation>
    <scope>NUCLEOTIDE SEQUENCE [LARGE SCALE GENOMIC DNA]</scope>
    <source>
        <strain evidence="18">ATCC 14392 / DSM 20547 / JCM 11482 / CCUG 33030 / NBRC 15357 / NCTC 11040 / CCM 314 / 541</strain>
    </source>
</reference>
<accession>C7NEW9</accession>
<dbReference type="eggNOG" id="COG1072">
    <property type="taxonomic scope" value="Bacteria"/>
</dbReference>
<keyword evidence="12 14" id="KW-0173">Coenzyme A biosynthesis</keyword>
<keyword evidence="8 14" id="KW-0808">Transferase</keyword>
<protein>
    <recommendedName>
        <fullName evidence="6 14">Pantothenate kinase</fullName>
        <ecNumber evidence="5 14">2.7.1.33</ecNumber>
    </recommendedName>
    <alternativeName>
        <fullName evidence="13 14">Pantothenic acid kinase</fullName>
    </alternativeName>
</protein>
<evidence type="ECO:0000256" key="9">
    <source>
        <dbReference type="ARBA" id="ARBA00022741"/>
    </source>
</evidence>
<comment type="catalytic activity">
    <reaction evidence="1 14 15">
        <text>(R)-pantothenate + ATP = (R)-4'-phosphopantothenate + ADP + H(+)</text>
        <dbReference type="Rhea" id="RHEA:16373"/>
        <dbReference type="ChEBI" id="CHEBI:10986"/>
        <dbReference type="ChEBI" id="CHEBI:15378"/>
        <dbReference type="ChEBI" id="CHEBI:29032"/>
        <dbReference type="ChEBI" id="CHEBI:30616"/>
        <dbReference type="ChEBI" id="CHEBI:456216"/>
        <dbReference type="EC" id="2.7.1.33"/>
    </reaction>
</comment>
<dbReference type="InterPro" id="IPR027417">
    <property type="entry name" value="P-loop_NTPase"/>
</dbReference>
<dbReference type="RefSeq" id="WP_012802208.1">
    <property type="nucleotide sequence ID" value="NC_013169.1"/>
</dbReference>
<comment type="similarity">
    <text evidence="4 14 15">Belongs to the prokaryotic pantothenate kinase family.</text>
</comment>
<evidence type="ECO:0000256" key="11">
    <source>
        <dbReference type="ARBA" id="ARBA00022840"/>
    </source>
</evidence>
<dbReference type="EMBL" id="CP001686">
    <property type="protein sequence ID" value="ACV05793.1"/>
    <property type="molecule type" value="Genomic_DNA"/>
</dbReference>
<dbReference type="GO" id="GO:0005737">
    <property type="term" value="C:cytoplasm"/>
    <property type="evidence" value="ECO:0007669"/>
    <property type="project" value="UniProtKB-SubCell"/>
</dbReference>
<evidence type="ECO:0000313" key="17">
    <source>
        <dbReference type="EMBL" id="ACV05793.1"/>
    </source>
</evidence>
<name>C7NEW9_KYTSD</name>
<dbReference type="SUPFAM" id="SSF52540">
    <property type="entry name" value="P-loop containing nucleoside triphosphate hydrolases"/>
    <property type="match status" value="1"/>
</dbReference>
<dbReference type="InterPro" id="IPR004566">
    <property type="entry name" value="PanK"/>
</dbReference>
<dbReference type="Pfam" id="PF00485">
    <property type="entry name" value="PRK"/>
    <property type="match status" value="1"/>
</dbReference>
<dbReference type="NCBIfam" id="TIGR00554">
    <property type="entry name" value="panK_bact"/>
    <property type="match status" value="1"/>
</dbReference>
<dbReference type="InterPro" id="IPR006083">
    <property type="entry name" value="PRK/URK"/>
</dbReference>
<comment type="subcellular location">
    <subcellularLocation>
        <location evidence="2 14 15">Cytoplasm</location>
    </subcellularLocation>
</comment>
<dbReference type="HOGENOM" id="CLU_053818_1_1_11"/>
<evidence type="ECO:0000256" key="4">
    <source>
        <dbReference type="ARBA" id="ARBA00006087"/>
    </source>
</evidence>
<evidence type="ECO:0000256" key="15">
    <source>
        <dbReference type="RuleBase" id="RU003530"/>
    </source>
</evidence>
<evidence type="ECO:0000256" key="3">
    <source>
        <dbReference type="ARBA" id="ARBA00005225"/>
    </source>
</evidence>
<evidence type="ECO:0000256" key="2">
    <source>
        <dbReference type="ARBA" id="ARBA00004496"/>
    </source>
</evidence>